<dbReference type="Proteomes" id="UP000555564">
    <property type="component" value="Unassembled WGS sequence"/>
</dbReference>
<sequence>MDLYRYATADKCAHEYIALMRIFTDTLLTDLSAAEATALLAKAGVVMIADDVEQRCKQLEAWGNLVRSVRDARVSTVAELLRSRSRYQVSKLGGRVHRQIEELLSATDGAREVARELLGRTVELLDRILARLAERRRMDKEALAADVTTVFNNQRLFTESVRDFYSNLHEVLSRYDLAGSEYTEFKTMLLQYVDLITADVARHAPAVADRVERVITDLDRLLAALATLPQLTGPDGSPAERSPGRTAAEWHDLRAWYSGGEGRSGPAQLRSAAEQALGQLLANAKRMLAAAETGVSRRNDFLRLAAWFAEAETEEAHRIFAAAFGAYPSRHLLMGPDETGADVAPATSWWETDPVDVPVSLRERGDRTARGRTARVPDPGIDRERLLAEAREEAERKAGAAAELVAVGDLSDARISRAARDLLLEKLSGLLAIAHDLTGPVTSSDTDLRLTLVAVPRPGGATRIHSDDGRLVVHDISLHVTPLDGSTDVRADDDRTGTER</sequence>
<gene>
    <name evidence="1" type="ORF">BJ992_000620</name>
</gene>
<dbReference type="AlphaFoldDB" id="A0A7X0IB27"/>
<evidence type="ECO:0000313" key="2">
    <source>
        <dbReference type="Proteomes" id="UP000555564"/>
    </source>
</evidence>
<comment type="caution">
    <text evidence="1">The sequence shown here is derived from an EMBL/GenBank/DDBJ whole genome shotgun (WGS) entry which is preliminary data.</text>
</comment>
<reference evidence="1 2" key="1">
    <citation type="submission" date="2020-08" db="EMBL/GenBank/DDBJ databases">
        <title>Sequencing the genomes of 1000 actinobacteria strains.</title>
        <authorList>
            <person name="Klenk H.-P."/>
        </authorList>
    </citation>
    <scope>NUCLEOTIDE SEQUENCE [LARGE SCALE GENOMIC DNA]</scope>
    <source>
        <strain evidence="1 2">DSM 44936</strain>
    </source>
</reference>
<protein>
    <submittedName>
        <fullName evidence="1">Uncharacterized protein (TIGR02677 family)</fullName>
    </submittedName>
</protein>
<dbReference type="RefSeq" id="WP_221474667.1">
    <property type="nucleotide sequence ID" value="NZ_BAAALO010000028.1"/>
</dbReference>
<name>A0A7X0IB27_9ACTN</name>
<evidence type="ECO:0000313" key="1">
    <source>
        <dbReference type="EMBL" id="MBB6471189.1"/>
    </source>
</evidence>
<dbReference type="NCBIfam" id="TIGR02677">
    <property type="entry name" value="TIGR02677 family protein"/>
    <property type="match status" value="1"/>
</dbReference>
<organism evidence="1 2">
    <name type="scientific">Sphaerisporangium rubeum</name>
    <dbReference type="NCBI Taxonomy" id="321317"/>
    <lineage>
        <taxon>Bacteria</taxon>
        <taxon>Bacillati</taxon>
        <taxon>Actinomycetota</taxon>
        <taxon>Actinomycetes</taxon>
        <taxon>Streptosporangiales</taxon>
        <taxon>Streptosporangiaceae</taxon>
        <taxon>Sphaerisporangium</taxon>
    </lineage>
</organism>
<keyword evidence="2" id="KW-1185">Reference proteome</keyword>
<dbReference type="Pfam" id="PF09660">
    <property type="entry name" value="DUF2397"/>
    <property type="match status" value="1"/>
</dbReference>
<proteinExistence type="predicted"/>
<dbReference type="EMBL" id="JACHIU010000001">
    <property type="protein sequence ID" value="MBB6471189.1"/>
    <property type="molecule type" value="Genomic_DNA"/>
</dbReference>
<dbReference type="InterPro" id="IPR013493">
    <property type="entry name" value="CHP02677"/>
</dbReference>
<accession>A0A7X0IB27</accession>